<comment type="caution">
    <text evidence="1">The sequence shown here is derived from an EMBL/GenBank/DDBJ whole genome shotgun (WGS) entry which is preliminary data.</text>
</comment>
<organism evidence="1 2">
    <name type="scientific">Roridomyces roridus</name>
    <dbReference type="NCBI Taxonomy" id="1738132"/>
    <lineage>
        <taxon>Eukaryota</taxon>
        <taxon>Fungi</taxon>
        <taxon>Dikarya</taxon>
        <taxon>Basidiomycota</taxon>
        <taxon>Agaricomycotina</taxon>
        <taxon>Agaricomycetes</taxon>
        <taxon>Agaricomycetidae</taxon>
        <taxon>Agaricales</taxon>
        <taxon>Marasmiineae</taxon>
        <taxon>Mycenaceae</taxon>
        <taxon>Roridomyces</taxon>
    </lineage>
</organism>
<dbReference type="SUPFAM" id="SSF52047">
    <property type="entry name" value="RNI-like"/>
    <property type="match status" value="1"/>
</dbReference>
<dbReference type="InterPro" id="IPR032675">
    <property type="entry name" value="LRR_dom_sf"/>
</dbReference>
<dbReference type="EMBL" id="JARKIF010000012">
    <property type="protein sequence ID" value="KAJ7625495.1"/>
    <property type="molecule type" value="Genomic_DNA"/>
</dbReference>
<name>A0AAD7BMH5_9AGAR</name>
<gene>
    <name evidence="1" type="ORF">FB45DRAFT_67239</name>
</gene>
<sequence length="291" mass="33047">MTGGCPNLSVLRLRGVSMHFFRPPLTHSPITTLYLEQTHYLFIGYSRFRDFLTASPALAHLSIHDTLIDEWEEEWPPDSVGSIPVPNLVSLRISIPGTLQHVFSDVLLSISAPKLESLVLKEVPEVHLDRFFQYPGVSDKFPSLRSLTFCDFDYRSEQRVAKMCAALPSVTEFTCIHSPIYPPKILEMMAGRAQASVPGSPTGDPWPLLRTLNTTIDVGDLELVRLAVERRKEMGLPLCFLRINPSLFEEEMDEEEDENLTWLQEHITVEPLVADRWPPGSDYDPVDDWFP</sequence>
<dbReference type="Gene3D" id="3.80.10.10">
    <property type="entry name" value="Ribonuclease Inhibitor"/>
    <property type="match status" value="1"/>
</dbReference>
<dbReference type="AlphaFoldDB" id="A0AAD7BMH5"/>
<dbReference type="Proteomes" id="UP001221142">
    <property type="component" value="Unassembled WGS sequence"/>
</dbReference>
<evidence type="ECO:0000313" key="1">
    <source>
        <dbReference type="EMBL" id="KAJ7625495.1"/>
    </source>
</evidence>
<evidence type="ECO:0000313" key="2">
    <source>
        <dbReference type="Proteomes" id="UP001221142"/>
    </source>
</evidence>
<reference evidence="1" key="1">
    <citation type="submission" date="2023-03" db="EMBL/GenBank/DDBJ databases">
        <title>Massive genome expansion in bonnet fungi (Mycena s.s.) driven by repeated elements and novel gene families across ecological guilds.</title>
        <authorList>
            <consortium name="Lawrence Berkeley National Laboratory"/>
            <person name="Harder C.B."/>
            <person name="Miyauchi S."/>
            <person name="Viragh M."/>
            <person name="Kuo A."/>
            <person name="Thoen E."/>
            <person name="Andreopoulos B."/>
            <person name="Lu D."/>
            <person name="Skrede I."/>
            <person name="Drula E."/>
            <person name="Henrissat B."/>
            <person name="Morin E."/>
            <person name="Kohler A."/>
            <person name="Barry K."/>
            <person name="LaButti K."/>
            <person name="Morin E."/>
            <person name="Salamov A."/>
            <person name="Lipzen A."/>
            <person name="Mereny Z."/>
            <person name="Hegedus B."/>
            <person name="Baldrian P."/>
            <person name="Stursova M."/>
            <person name="Weitz H."/>
            <person name="Taylor A."/>
            <person name="Grigoriev I.V."/>
            <person name="Nagy L.G."/>
            <person name="Martin F."/>
            <person name="Kauserud H."/>
        </authorList>
    </citation>
    <scope>NUCLEOTIDE SEQUENCE</scope>
    <source>
        <strain evidence="1">9284</strain>
    </source>
</reference>
<protein>
    <recommendedName>
        <fullName evidence="3">F-box domain-containing protein</fullName>
    </recommendedName>
</protein>
<keyword evidence="2" id="KW-1185">Reference proteome</keyword>
<evidence type="ECO:0008006" key="3">
    <source>
        <dbReference type="Google" id="ProtNLM"/>
    </source>
</evidence>
<proteinExistence type="predicted"/>
<accession>A0AAD7BMH5</accession>